<evidence type="ECO:0000256" key="5">
    <source>
        <dbReference type="ARBA" id="ARBA00022692"/>
    </source>
</evidence>
<dbReference type="CDD" id="cd01116">
    <property type="entry name" value="P_permease"/>
    <property type="match status" value="1"/>
</dbReference>
<reference evidence="10 11" key="1">
    <citation type="submission" date="2021-05" db="EMBL/GenBank/DDBJ databases">
        <title>Fusibacter ferrireducens sp. nov., an anaerobic, sulfur- and Fe-reducing bacterium isolated from the mangrove sediment.</title>
        <authorList>
            <person name="Qiu D."/>
        </authorList>
    </citation>
    <scope>NUCLEOTIDE SEQUENCE [LARGE SCALE GENOMIC DNA]</scope>
    <source>
        <strain evidence="10 11">DSM 12116</strain>
    </source>
</reference>
<organism evidence="10 11">
    <name type="scientific">Fusibacter paucivorans</name>
    <dbReference type="NCBI Taxonomy" id="76009"/>
    <lineage>
        <taxon>Bacteria</taxon>
        <taxon>Bacillati</taxon>
        <taxon>Bacillota</taxon>
        <taxon>Clostridia</taxon>
        <taxon>Eubacteriales</taxon>
        <taxon>Eubacteriales Family XII. Incertae Sedis</taxon>
        <taxon>Fusibacter</taxon>
    </lineage>
</organism>
<keyword evidence="11" id="KW-1185">Reference proteome</keyword>
<feature type="transmembrane region" description="Helical" evidence="8">
    <location>
        <begin position="297"/>
        <end position="319"/>
    </location>
</feature>
<keyword evidence="5 8" id="KW-0812">Transmembrane</keyword>
<feature type="transmembrane region" description="Helical" evidence="8">
    <location>
        <begin position="154"/>
        <end position="171"/>
    </location>
</feature>
<keyword evidence="7 8" id="KW-0472">Membrane</keyword>
<dbReference type="InterPro" id="IPR051475">
    <property type="entry name" value="Diverse_Ion_Transporter"/>
</dbReference>
<comment type="caution">
    <text evidence="10">The sequence shown here is derived from an EMBL/GenBank/DDBJ whole genome shotgun (WGS) entry which is preliminary data.</text>
</comment>
<proteinExistence type="inferred from homology"/>
<feature type="transmembrane region" description="Helical" evidence="8">
    <location>
        <begin position="331"/>
        <end position="349"/>
    </location>
</feature>
<feature type="domain" description="Citrate transporter-like" evidence="9">
    <location>
        <begin position="34"/>
        <end position="383"/>
    </location>
</feature>
<feature type="transmembrane region" description="Helical" evidence="8">
    <location>
        <begin position="42"/>
        <end position="60"/>
    </location>
</feature>
<feature type="transmembrane region" description="Helical" evidence="8">
    <location>
        <begin position="12"/>
        <end position="36"/>
    </location>
</feature>
<evidence type="ECO:0000313" key="10">
    <source>
        <dbReference type="EMBL" id="MBS7525864.1"/>
    </source>
</evidence>
<evidence type="ECO:0000256" key="6">
    <source>
        <dbReference type="ARBA" id="ARBA00022989"/>
    </source>
</evidence>
<comment type="subcellular location">
    <subcellularLocation>
        <location evidence="1">Cell membrane</location>
        <topology evidence="1">Multi-pass membrane protein</topology>
    </subcellularLocation>
</comment>
<comment type="similarity">
    <text evidence="2">Belongs to the CitM (TC 2.A.11) transporter family.</text>
</comment>
<evidence type="ECO:0000259" key="9">
    <source>
        <dbReference type="Pfam" id="PF03600"/>
    </source>
</evidence>
<keyword evidence="3" id="KW-0813">Transport</keyword>
<dbReference type="Proteomes" id="UP000746471">
    <property type="component" value="Unassembled WGS sequence"/>
</dbReference>
<evidence type="ECO:0000256" key="1">
    <source>
        <dbReference type="ARBA" id="ARBA00004651"/>
    </source>
</evidence>
<evidence type="ECO:0000313" key="11">
    <source>
        <dbReference type="Proteomes" id="UP000746471"/>
    </source>
</evidence>
<evidence type="ECO:0000256" key="7">
    <source>
        <dbReference type="ARBA" id="ARBA00023136"/>
    </source>
</evidence>
<dbReference type="PRINTS" id="PR00758">
    <property type="entry name" value="ARSENICPUMP"/>
</dbReference>
<accession>A0ABS5PL16</accession>
<feature type="transmembrane region" description="Helical" evidence="8">
    <location>
        <begin position="234"/>
        <end position="258"/>
    </location>
</feature>
<sequence length="441" mass="47945">MSIFSNSRQIFIWEVCGVLQNQLAIAVGVFTITYVIIMSEKLNRTAVAMVGAFLMLILNVESQEQAIEHIDFNTIGLLVGMMIIVNIMKKSGIFEYIAIKAAKLSKGDPWRILVSFAAITAVASALLDNVTTILLIVPVTLVITDTLRLNPIPFLVPEILIANIGGTATLIGDPPNIMIGSATGLGFLDFVVNLAPVVIVIFVVTMLLFKLIYGKQYYCEDKDKLKILQMNENLAIKDMLLLKKSVVVLFMTIIGFLLHQALGYESATIALFFGALLLLVSGVDVEDVFLEIEWPTIFFFLSLFILVGALEGVGVMEFLAAKLLSFTEGNLLMTAMVILWVSAIASSFLDNIPFVATMIPLIKSLAAMSTINVGPLWWALALGACLGGNGTLVGASANVIVSGMISRHGQKLSFVDYLKVGFPLMIISVIISSIYLIVFYV</sequence>
<feature type="transmembrane region" description="Helical" evidence="8">
    <location>
        <begin position="72"/>
        <end position="89"/>
    </location>
</feature>
<feature type="transmembrane region" description="Helical" evidence="8">
    <location>
        <begin position="191"/>
        <end position="213"/>
    </location>
</feature>
<name>A0ABS5PL16_9FIRM</name>
<dbReference type="InterPro" id="IPR004680">
    <property type="entry name" value="Cit_transptr-like_dom"/>
</dbReference>
<evidence type="ECO:0000256" key="8">
    <source>
        <dbReference type="SAM" id="Phobius"/>
    </source>
</evidence>
<evidence type="ECO:0000256" key="3">
    <source>
        <dbReference type="ARBA" id="ARBA00022448"/>
    </source>
</evidence>
<keyword evidence="6 8" id="KW-1133">Transmembrane helix</keyword>
<feature type="transmembrane region" description="Helical" evidence="8">
    <location>
        <begin position="417"/>
        <end position="440"/>
    </location>
</feature>
<keyword evidence="4" id="KW-1003">Cell membrane</keyword>
<dbReference type="Pfam" id="PF03600">
    <property type="entry name" value="CitMHS"/>
    <property type="match status" value="1"/>
</dbReference>
<dbReference type="EMBL" id="JAHBCL010000005">
    <property type="protein sequence ID" value="MBS7525864.1"/>
    <property type="molecule type" value="Genomic_DNA"/>
</dbReference>
<dbReference type="InterPro" id="IPR000802">
    <property type="entry name" value="Arsenical_pump_ArsB"/>
</dbReference>
<dbReference type="PANTHER" id="PTHR43568">
    <property type="entry name" value="P PROTEIN"/>
    <property type="match status" value="1"/>
</dbReference>
<evidence type="ECO:0000256" key="4">
    <source>
        <dbReference type="ARBA" id="ARBA00022475"/>
    </source>
</evidence>
<feature type="transmembrane region" description="Helical" evidence="8">
    <location>
        <begin position="109"/>
        <end position="142"/>
    </location>
</feature>
<gene>
    <name evidence="10" type="ORF">KHM83_04135</name>
</gene>
<evidence type="ECO:0000256" key="2">
    <source>
        <dbReference type="ARBA" id="ARBA00009843"/>
    </source>
</evidence>
<protein>
    <submittedName>
        <fullName evidence="10">ArsB/NhaD family transporter</fullName>
    </submittedName>
</protein>
<dbReference type="PANTHER" id="PTHR43568:SF1">
    <property type="entry name" value="P PROTEIN"/>
    <property type="match status" value="1"/>
</dbReference>